<evidence type="ECO:0000256" key="9">
    <source>
        <dbReference type="ARBA" id="ARBA00033325"/>
    </source>
</evidence>
<accession>A0ABR0S6W9</accession>
<dbReference type="InterPro" id="IPR027409">
    <property type="entry name" value="GroEL-like_apical_dom_sf"/>
</dbReference>
<dbReference type="InterPro" id="IPR002194">
    <property type="entry name" value="Chaperonin_TCP-1_CS"/>
</dbReference>
<evidence type="ECO:0000256" key="3">
    <source>
        <dbReference type="ARBA" id="ARBA00011531"/>
    </source>
</evidence>
<evidence type="ECO:0000256" key="2">
    <source>
        <dbReference type="ARBA" id="ARBA00008020"/>
    </source>
</evidence>
<dbReference type="InterPro" id="IPR017998">
    <property type="entry name" value="Chaperone_TCP-1"/>
</dbReference>
<proteinExistence type="inferred from homology"/>
<dbReference type="Pfam" id="PF00118">
    <property type="entry name" value="Cpn60_TCP1"/>
    <property type="match status" value="1"/>
</dbReference>
<sequence length="534" mass="58127">MSLNLDISNAQVVKDEQGRPFIVVRDQGRKKRQFGNEAVKSHILAARTVANIVKTSLGPRGLDKILISSDGDITVTNDGATILQQMEVSNHVAKLLVELSRSQDEEIGDGTTGVVVLAGALLEQAAELIDKGIHPIRIADGYDQACEIAVAELDKISDTIEFSKEETTNLLKVARTSLGSKIVSKAHDQFAKIAVDAVLSVADLERKDVDFELIKVDGKVGGALEDTLLVKGVIIDKDFSHPQMPSEPKTKHHLDITTVEEFKKLQNYEKEKFVEMIQQIKDTGANLAICQWGFDDEANHLLLQNKLPAVRWVGGPEIELIAIATNGRIVPRFEDLKPEKLGTAGIVREMSFGTTREKMLVIEECANTRAVTVFVRGSNKMIIDEAKRSLHDALCVVRNLVRDNRVVYGGGAAEIACSLAVEDAAGQTPGLEQYAMRAFAEALDAIPMALAENSGLNSIATLAEVKSQQVKAGPSDRGRLGVDCMGRGDNDMKSAFVIDPLISKKQQLQLATQLCRMVLKVNNVIISGADDNEF</sequence>
<dbReference type="InterPro" id="IPR027410">
    <property type="entry name" value="TCP-1-like_intermed_sf"/>
</dbReference>
<dbReference type="PROSITE" id="PS00995">
    <property type="entry name" value="TCP1_3"/>
    <property type="match status" value="1"/>
</dbReference>
<dbReference type="PRINTS" id="PR00304">
    <property type="entry name" value="TCOMPLEXTCP1"/>
</dbReference>
<dbReference type="Proteomes" id="UP001338125">
    <property type="component" value="Unassembled WGS sequence"/>
</dbReference>
<evidence type="ECO:0000256" key="4">
    <source>
        <dbReference type="ARBA" id="ARBA00022490"/>
    </source>
</evidence>
<comment type="caution">
    <text evidence="11">The sequence shown here is derived from an EMBL/GenBank/DDBJ whole genome shotgun (WGS) entry which is preliminary data.</text>
</comment>
<dbReference type="EMBL" id="JAVFKD010000016">
    <property type="protein sequence ID" value="KAK5987909.1"/>
    <property type="molecule type" value="Genomic_DNA"/>
</dbReference>
<dbReference type="NCBIfam" id="NF041083">
    <property type="entry name" value="thermosome_beta"/>
    <property type="match status" value="1"/>
</dbReference>
<evidence type="ECO:0000256" key="8">
    <source>
        <dbReference type="ARBA" id="ARBA00024086"/>
    </source>
</evidence>
<dbReference type="CDD" id="cd03339">
    <property type="entry name" value="TCP1_epsilon"/>
    <property type="match status" value="1"/>
</dbReference>
<dbReference type="Gene3D" id="1.10.560.10">
    <property type="entry name" value="GroEL-like equatorial domain"/>
    <property type="match status" value="1"/>
</dbReference>
<dbReference type="NCBIfam" id="NF041082">
    <property type="entry name" value="thermosome_alpha"/>
    <property type="match status" value="1"/>
</dbReference>
<reference evidence="11 12" key="1">
    <citation type="submission" date="2024-01" db="EMBL/GenBank/DDBJ databases">
        <title>Complete genome of Cladobotryum mycophilum ATHUM6906.</title>
        <authorList>
            <person name="Christinaki A.C."/>
            <person name="Myridakis A.I."/>
            <person name="Kouvelis V.N."/>
        </authorList>
    </citation>
    <scope>NUCLEOTIDE SEQUENCE [LARGE SCALE GENOMIC DNA]</scope>
    <source>
        <strain evidence="11 12">ATHUM6906</strain>
    </source>
</reference>
<dbReference type="InterPro" id="IPR012718">
    <property type="entry name" value="Chap_CCT_epsi"/>
</dbReference>
<evidence type="ECO:0000313" key="12">
    <source>
        <dbReference type="Proteomes" id="UP001338125"/>
    </source>
</evidence>
<keyword evidence="5 10" id="KW-0547">Nucleotide-binding</keyword>
<comment type="subcellular location">
    <subcellularLocation>
        <location evidence="1">Cytoplasm</location>
    </subcellularLocation>
</comment>
<keyword evidence="12" id="KW-1185">Reference proteome</keyword>
<evidence type="ECO:0000256" key="10">
    <source>
        <dbReference type="RuleBase" id="RU004187"/>
    </source>
</evidence>
<dbReference type="SUPFAM" id="SSF52029">
    <property type="entry name" value="GroEL apical domain-like"/>
    <property type="match status" value="1"/>
</dbReference>
<evidence type="ECO:0000313" key="11">
    <source>
        <dbReference type="EMBL" id="KAK5987909.1"/>
    </source>
</evidence>
<dbReference type="NCBIfam" id="TIGR02343">
    <property type="entry name" value="chap_CCT_epsi"/>
    <property type="match status" value="1"/>
</dbReference>
<evidence type="ECO:0000256" key="1">
    <source>
        <dbReference type="ARBA" id="ARBA00004496"/>
    </source>
</evidence>
<evidence type="ECO:0000256" key="6">
    <source>
        <dbReference type="ARBA" id="ARBA00022840"/>
    </source>
</evidence>
<keyword evidence="7 10" id="KW-0143">Chaperone</keyword>
<name>A0ABR0S6W9_9HYPO</name>
<dbReference type="PROSITE" id="PS00750">
    <property type="entry name" value="TCP1_1"/>
    <property type="match status" value="1"/>
</dbReference>
<evidence type="ECO:0000256" key="7">
    <source>
        <dbReference type="ARBA" id="ARBA00023186"/>
    </source>
</evidence>
<dbReference type="Gene3D" id="3.30.260.10">
    <property type="entry name" value="TCP-1-like chaperonin intermediate domain"/>
    <property type="match status" value="1"/>
</dbReference>
<keyword evidence="4" id="KW-0963">Cytoplasm</keyword>
<dbReference type="InterPro" id="IPR027413">
    <property type="entry name" value="GROEL-like_equatorial_sf"/>
</dbReference>
<comment type="similarity">
    <text evidence="2 10">Belongs to the TCP-1 chaperonin family.</text>
</comment>
<dbReference type="InterPro" id="IPR053374">
    <property type="entry name" value="TCP-1_chaperonin"/>
</dbReference>
<dbReference type="SUPFAM" id="SSF48592">
    <property type="entry name" value="GroEL equatorial domain-like"/>
    <property type="match status" value="1"/>
</dbReference>
<organism evidence="11 12">
    <name type="scientific">Cladobotryum mycophilum</name>
    <dbReference type="NCBI Taxonomy" id="491253"/>
    <lineage>
        <taxon>Eukaryota</taxon>
        <taxon>Fungi</taxon>
        <taxon>Dikarya</taxon>
        <taxon>Ascomycota</taxon>
        <taxon>Pezizomycotina</taxon>
        <taxon>Sordariomycetes</taxon>
        <taxon>Hypocreomycetidae</taxon>
        <taxon>Hypocreales</taxon>
        <taxon>Hypocreaceae</taxon>
        <taxon>Cladobotryum</taxon>
    </lineage>
</organism>
<comment type="subunit">
    <text evidence="3">Heterooligomeric complex of about 850 to 900 kDa that forms two stacked rings, 12 to 16 nm in diameter.</text>
</comment>
<dbReference type="SUPFAM" id="SSF54849">
    <property type="entry name" value="GroEL-intermediate domain like"/>
    <property type="match status" value="1"/>
</dbReference>
<dbReference type="PROSITE" id="PS00751">
    <property type="entry name" value="TCP1_2"/>
    <property type="match status" value="1"/>
</dbReference>
<keyword evidence="6 10" id="KW-0067">ATP-binding</keyword>
<dbReference type="Gene3D" id="3.50.7.10">
    <property type="entry name" value="GroEL"/>
    <property type="match status" value="1"/>
</dbReference>
<dbReference type="PANTHER" id="PTHR11353">
    <property type="entry name" value="CHAPERONIN"/>
    <property type="match status" value="1"/>
</dbReference>
<protein>
    <recommendedName>
        <fullName evidence="8">T-complex protein 1 subunit epsilon</fullName>
    </recommendedName>
    <alternativeName>
        <fullName evidence="9">CCT-epsilon</fullName>
    </alternativeName>
</protein>
<evidence type="ECO:0000256" key="5">
    <source>
        <dbReference type="ARBA" id="ARBA00022741"/>
    </source>
</evidence>
<gene>
    <name evidence="11" type="ORF">PT974_12045</name>
</gene>
<dbReference type="InterPro" id="IPR002423">
    <property type="entry name" value="Cpn60/GroEL/TCP-1"/>
</dbReference>
<dbReference type="InterPro" id="IPR054827">
    <property type="entry name" value="thermosome_alpha"/>
</dbReference>